<keyword evidence="7" id="KW-1185">Reference proteome</keyword>
<dbReference type="GO" id="GO:0046872">
    <property type="term" value="F:metal ion binding"/>
    <property type="evidence" value="ECO:0007669"/>
    <property type="project" value="UniProtKB-KW"/>
</dbReference>
<dbReference type="Proteomes" id="UP000629287">
    <property type="component" value="Unassembled WGS sequence"/>
</dbReference>
<dbReference type="EMBL" id="JADBGF010000001">
    <property type="protein sequence ID" value="MBE1599398.1"/>
    <property type="molecule type" value="Genomic_DNA"/>
</dbReference>
<reference evidence="6 7" key="1">
    <citation type="submission" date="2020-10" db="EMBL/GenBank/DDBJ databases">
        <title>Sequencing the genomes of 1000 actinobacteria strains.</title>
        <authorList>
            <person name="Klenk H.-P."/>
        </authorList>
    </citation>
    <scope>NUCLEOTIDE SEQUENCE [LARGE SCALE GENOMIC DNA]</scope>
    <source>
        <strain evidence="6 7">DSM 41803</strain>
    </source>
</reference>
<comment type="caution">
    <text evidence="6">The sequence shown here is derived from an EMBL/GenBank/DDBJ whole genome shotgun (WGS) entry which is preliminary data.</text>
</comment>
<evidence type="ECO:0000256" key="4">
    <source>
        <dbReference type="ARBA" id="ARBA00022842"/>
    </source>
</evidence>
<dbReference type="GeneID" id="86830087"/>
<keyword evidence="4" id="KW-0460">Magnesium</keyword>
<feature type="domain" description="PIN" evidence="5">
    <location>
        <begin position="8"/>
        <end position="43"/>
    </location>
</feature>
<dbReference type="Pfam" id="PF01850">
    <property type="entry name" value="PIN"/>
    <property type="match status" value="1"/>
</dbReference>
<keyword evidence="2" id="KW-0479">Metal-binding</keyword>
<dbReference type="RefSeq" id="WP_192781725.1">
    <property type="nucleotide sequence ID" value="NZ_JADBGF010000001.1"/>
</dbReference>
<evidence type="ECO:0000256" key="3">
    <source>
        <dbReference type="ARBA" id="ARBA00022801"/>
    </source>
</evidence>
<evidence type="ECO:0000259" key="5">
    <source>
        <dbReference type="Pfam" id="PF01850"/>
    </source>
</evidence>
<keyword evidence="3" id="KW-0378">Hydrolase</keyword>
<name>A0A8I0P4I4_9ACTN</name>
<sequence length="58" mass="6498">MQRYLLQIGHREGPSPIDILIALTAEHHRLTLLHVDDDFAAITKVRPGLSVVCGQPQR</sequence>
<evidence type="ECO:0000256" key="2">
    <source>
        <dbReference type="ARBA" id="ARBA00022723"/>
    </source>
</evidence>
<proteinExistence type="predicted"/>
<evidence type="ECO:0000313" key="7">
    <source>
        <dbReference type="Proteomes" id="UP000629287"/>
    </source>
</evidence>
<dbReference type="Gene3D" id="3.40.50.1010">
    <property type="entry name" value="5'-nuclease"/>
    <property type="match status" value="1"/>
</dbReference>
<dbReference type="AlphaFoldDB" id="A0A8I0P4I4"/>
<evidence type="ECO:0000256" key="1">
    <source>
        <dbReference type="ARBA" id="ARBA00022722"/>
    </source>
</evidence>
<protein>
    <submittedName>
        <fullName evidence="6">Putative nucleic acid-binding protein</fullName>
    </submittedName>
</protein>
<gene>
    <name evidence="6" type="ORF">H4687_005527</name>
</gene>
<organism evidence="6 7">
    <name type="scientific">Streptomyces stelliscabiei</name>
    <dbReference type="NCBI Taxonomy" id="146820"/>
    <lineage>
        <taxon>Bacteria</taxon>
        <taxon>Bacillati</taxon>
        <taxon>Actinomycetota</taxon>
        <taxon>Actinomycetes</taxon>
        <taxon>Kitasatosporales</taxon>
        <taxon>Streptomycetaceae</taxon>
        <taxon>Streptomyces</taxon>
    </lineage>
</organism>
<keyword evidence="1" id="KW-0540">Nuclease</keyword>
<dbReference type="SUPFAM" id="SSF88723">
    <property type="entry name" value="PIN domain-like"/>
    <property type="match status" value="1"/>
</dbReference>
<dbReference type="InterPro" id="IPR002716">
    <property type="entry name" value="PIN_dom"/>
</dbReference>
<evidence type="ECO:0000313" key="6">
    <source>
        <dbReference type="EMBL" id="MBE1599398.1"/>
    </source>
</evidence>
<dbReference type="GO" id="GO:0016787">
    <property type="term" value="F:hydrolase activity"/>
    <property type="evidence" value="ECO:0007669"/>
    <property type="project" value="UniProtKB-KW"/>
</dbReference>
<dbReference type="InterPro" id="IPR029060">
    <property type="entry name" value="PIN-like_dom_sf"/>
</dbReference>
<accession>A0A8I0P4I4</accession>
<dbReference type="GO" id="GO:0004518">
    <property type="term" value="F:nuclease activity"/>
    <property type="evidence" value="ECO:0007669"/>
    <property type="project" value="UniProtKB-KW"/>
</dbReference>